<protein>
    <submittedName>
        <fullName evidence="11">Mannose 6-phosphate receptor domain-containing protein</fullName>
    </submittedName>
</protein>
<comment type="subcellular location">
    <subcellularLocation>
        <location evidence="1">Endomembrane system</location>
    </subcellularLocation>
</comment>
<evidence type="ECO:0000256" key="6">
    <source>
        <dbReference type="ARBA" id="ARBA00023136"/>
    </source>
</evidence>
<sequence length="255" mass="29426">MNHKFRLFLLLLLFTNSVLGDVALADCEVVYHNRVYDLSKLRPSSKKGWEVAGVEENHRFWVNICDSFHSEHRSSVGAVLQGTSMNISLGMVSKKPYINNDRIMLRYENGDECPSSTRLRSTLLVFQCDPWARSDHATISFIADWHHCGFWFMVHTPMVCTGVWRWDSLHICLLIFGALGGYLALGALYNFCVLKARGVNVLPQLRIWKRCFRFSKVALASVMGLLLCRFRRKSKIDYHMLEDSTDLLIDEDYDH</sequence>
<dbReference type="GO" id="GO:0005537">
    <property type="term" value="F:D-mannose binding"/>
    <property type="evidence" value="ECO:0007669"/>
    <property type="project" value="InterPro"/>
</dbReference>
<feature type="domain" description="MRH" evidence="10">
    <location>
        <begin position="25"/>
        <end position="162"/>
    </location>
</feature>
<dbReference type="InterPro" id="IPR044865">
    <property type="entry name" value="MRH_dom"/>
</dbReference>
<evidence type="ECO:0000256" key="2">
    <source>
        <dbReference type="ARBA" id="ARBA00022448"/>
    </source>
</evidence>
<gene>
    <name evidence="11" type="ORF">K493DRAFT_52000</name>
</gene>
<reference evidence="11 12" key="1">
    <citation type="submission" date="2016-07" db="EMBL/GenBank/DDBJ databases">
        <title>Pervasive Adenine N6-methylation of Active Genes in Fungi.</title>
        <authorList>
            <consortium name="DOE Joint Genome Institute"/>
            <person name="Mondo S.J."/>
            <person name="Dannebaum R.O."/>
            <person name="Kuo R.C."/>
            <person name="Labutti K."/>
            <person name="Haridas S."/>
            <person name="Kuo A."/>
            <person name="Salamov A."/>
            <person name="Ahrendt S.R."/>
            <person name="Lipzen A."/>
            <person name="Sullivan W."/>
            <person name="Andreopoulos W.B."/>
            <person name="Clum A."/>
            <person name="Lindquist E."/>
            <person name="Daum C."/>
            <person name="Ramamoorthy G.K."/>
            <person name="Gryganskyi A."/>
            <person name="Culley D."/>
            <person name="Magnuson J.K."/>
            <person name="James T.Y."/>
            <person name="O'Malley M.A."/>
            <person name="Stajich J.E."/>
            <person name="Spatafora J.W."/>
            <person name="Visel A."/>
            <person name="Grigoriev I.V."/>
        </authorList>
    </citation>
    <scope>NUCLEOTIDE SEQUENCE [LARGE SCALE GENOMIC DNA]</scope>
    <source>
        <strain evidence="11 12">CBS 931.73</strain>
    </source>
</reference>
<accession>A0A1Y1Z443</accession>
<evidence type="ECO:0000313" key="12">
    <source>
        <dbReference type="Proteomes" id="UP000193498"/>
    </source>
</evidence>
<keyword evidence="12" id="KW-1185">Reference proteome</keyword>
<dbReference type="AlphaFoldDB" id="A0A1Y1Z443"/>
<dbReference type="PANTHER" id="PTHR15071:SF0">
    <property type="entry name" value="MANNOSE 6-PHOSPHATE RECEPTOR-LIKE PROTEIN 1"/>
    <property type="match status" value="1"/>
</dbReference>
<dbReference type="InterPro" id="IPR000479">
    <property type="entry name" value="CIMR_rpt"/>
</dbReference>
<dbReference type="GO" id="GO:0007034">
    <property type="term" value="P:vacuolar transport"/>
    <property type="evidence" value="ECO:0007669"/>
    <property type="project" value="TreeGrafter"/>
</dbReference>
<evidence type="ECO:0000256" key="7">
    <source>
        <dbReference type="ARBA" id="ARBA00023157"/>
    </source>
</evidence>
<evidence type="ECO:0000313" key="11">
    <source>
        <dbReference type="EMBL" id="ORY04615.1"/>
    </source>
</evidence>
<evidence type="ECO:0000259" key="10">
    <source>
        <dbReference type="PROSITE" id="PS51914"/>
    </source>
</evidence>
<dbReference type="SMART" id="SM01404">
    <property type="entry name" value="CIMR"/>
    <property type="match status" value="1"/>
</dbReference>
<keyword evidence="4 9" id="KW-0732">Signal</keyword>
<keyword evidence="5 8" id="KW-1133">Transmembrane helix</keyword>
<dbReference type="Gene3D" id="2.70.130.10">
    <property type="entry name" value="Mannose-6-phosphate receptor binding domain"/>
    <property type="match status" value="1"/>
</dbReference>
<evidence type="ECO:0000256" key="5">
    <source>
        <dbReference type="ARBA" id="ARBA00022989"/>
    </source>
</evidence>
<dbReference type="InterPro" id="IPR009011">
    <property type="entry name" value="Man6P_isomerase_rcpt-bd_dom_sf"/>
</dbReference>
<evidence type="ECO:0000256" key="1">
    <source>
        <dbReference type="ARBA" id="ARBA00004308"/>
    </source>
</evidence>
<evidence type="ECO:0000256" key="8">
    <source>
        <dbReference type="SAM" id="Phobius"/>
    </source>
</evidence>
<keyword evidence="11" id="KW-0675">Receptor</keyword>
<comment type="caution">
    <text evidence="11">The sequence shown here is derived from an EMBL/GenBank/DDBJ whole genome shotgun (WGS) entry which is preliminary data.</text>
</comment>
<name>A0A1Y1Z443_9FUNG</name>
<dbReference type="GO" id="GO:0010008">
    <property type="term" value="C:endosome membrane"/>
    <property type="evidence" value="ECO:0007669"/>
    <property type="project" value="UniProtKB-SubCell"/>
</dbReference>
<feature type="transmembrane region" description="Helical" evidence="8">
    <location>
        <begin position="168"/>
        <end position="193"/>
    </location>
</feature>
<dbReference type="GO" id="GO:0005770">
    <property type="term" value="C:late endosome"/>
    <property type="evidence" value="ECO:0007669"/>
    <property type="project" value="TreeGrafter"/>
</dbReference>
<dbReference type="GO" id="GO:0000139">
    <property type="term" value="C:Golgi membrane"/>
    <property type="evidence" value="ECO:0007669"/>
    <property type="project" value="UniProtKB-SubCell"/>
</dbReference>
<dbReference type="SUPFAM" id="SSF50911">
    <property type="entry name" value="Mannose 6-phosphate receptor domain"/>
    <property type="match status" value="1"/>
</dbReference>
<keyword evidence="6 8" id="KW-0472">Membrane</keyword>
<organism evidence="11 12">
    <name type="scientific">Basidiobolus meristosporus CBS 931.73</name>
    <dbReference type="NCBI Taxonomy" id="1314790"/>
    <lineage>
        <taxon>Eukaryota</taxon>
        <taxon>Fungi</taxon>
        <taxon>Fungi incertae sedis</taxon>
        <taxon>Zoopagomycota</taxon>
        <taxon>Entomophthoromycotina</taxon>
        <taxon>Basidiobolomycetes</taxon>
        <taxon>Basidiobolales</taxon>
        <taxon>Basidiobolaceae</taxon>
        <taxon>Basidiobolus</taxon>
    </lineage>
</organism>
<evidence type="ECO:0000256" key="4">
    <source>
        <dbReference type="ARBA" id="ARBA00022729"/>
    </source>
</evidence>
<dbReference type="EMBL" id="MCFE01000033">
    <property type="protein sequence ID" value="ORY04615.1"/>
    <property type="molecule type" value="Genomic_DNA"/>
</dbReference>
<feature type="signal peptide" evidence="9">
    <location>
        <begin position="1"/>
        <end position="20"/>
    </location>
</feature>
<dbReference type="InParanoid" id="A0A1Y1Z443"/>
<keyword evidence="3 8" id="KW-0812">Transmembrane</keyword>
<keyword evidence="7" id="KW-1015">Disulfide bond</keyword>
<dbReference type="PROSITE" id="PS51914">
    <property type="entry name" value="MRH"/>
    <property type="match status" value="1"/>
</dbReference>
<evidence type="ECO:0000256" key="9">
    <source>
        <dbReference type="SAM" id="SignalP"/>
    </source>
</evidence>
<dbReference type="STRING" id="1314790.A0A1Y1Z443"/>
<dbReference type="PANTHER" id="PTHR15071">
    <property type="entry name" value="MANNOSE-6-PHOSPHATE RECEPTOR FAMILY MEMBER"/>
    <property type="match status" value="1"/>
</dbReference>
<proteinExistence type="predicted"/>
<dbReference type="Pfam" id="PF00878">
    <property type="entry name" value="CIMR"/>
    <property type="match status" value="1"/>
</dbReference>
<dbReference type="Proteomes" id="UP000193498">
    <property type="component" value="Unassembled WGS sequence"/>
</dbReference>
<dbReference type="GO" id="GO:0038023">
    <property type="term" value="F:signaling receptor activity"/>
    <property type="evidence" value="ECO:0007669"/>
    <property type="project" value="InterPro"/>
</dbReference>
<evidence type="ECO:0000256" key="3">
    <source>
        <dbReference type="ARBA" id="ARBA00022692"/>
    </source>
</evidence>
<dbReference type="OrthoDB" id="4504960at2759"/>
<keyword evidence="2" id="KW-0813">Transport</keyword>
<feature type="chain" id="PRO_5012395280" evidence="9">
    <location>
        <begin position="21"/>
        <end position="255"/>
    </location>
</feature>